<name>A0ABX3EHA5_9BACL</name>
<dbReference type="EMBL" id="LVWI01000070">
    <property type="protein sequence ID" value="OKP82069.1"/>
    <property type="molecule type" value="Genomic_DNA"/>
</dbReference>
<evidence type="ECO:0000256" key="1">
    <source>
        <dbReference type="ARBA" id="ARBA00002190"/>
    </source>
</evidence>
<keyword evidence="5" id="KW-0233">DNA recombination</keyword>
<evidence type="ECO:0000313" key="7">
    <source>
        <dbReference type="Proteomes" id="UP000186058"/>
    </source>
</evidence>
<evidence type="ECO:0000256" key="5">
    <source>
        <dbReference type="ARBA" id="ARBA00023172"/>
    </source>
</evidence>
<keyword evidence="3" id="KW-0815">Transposition</keyword>
<keyword evidence="4" id="KW-0238">DNA-binding</keyword>
<sequence>MQMEVINLVIGINQLGHREILGFYVEGHESSNGWREVPEDLYHRGATEVWVGIFDAPPPLLPPIFGVFHCMLRGSNYLYL</sequence>
<gene>
    <name evidence="6" type="ORF">A3844_24775</name>
</gene>
<evidence type="ECO:0000313" key="6">
    <source>
        <dbReference type="EMBL" id="OKP82069.1"/>
    </source>
</evidence>
<comment type="caution">
    <text evidence="6">The sequence shown here is derived from an EMBL/GenBank/DDBJ whole genome shotgun (WGS) entry which is preliminary data.</text>
</comment>
<reference evidence="6 7" key="1">
    <citation type="submission" date="2016-03" db="EMBL/GenBank/DDBJ databases">
        <authorList>
            <person name="Sant'Anna F.H."/>
            <person name="Ambrosini A."/>
            <person name="Souza R."/>
            <person name="Bach E."/>
            <person name="Fernandes G."/>
            <person name="Balsanelli E."/>
            <person name="Baura V.A."/>
            <person name="Souza E.M."/>
            <person name="Passaglia L."/>
        </authorList>
    </citation>
    <scope>NUCLEOTIDE SEQUENCE [LARGE SCALE GENOMIC DNA]</scope>
    <source>
        <strain evidence="6 7">P26E</strain>
    </source>
</reference>
<protein>
    <submittedName>
        <fullName evidence="6">Uncharacterized protein</fullName>
    </submittedName>
</protein>
<accession>A0ABX3EHA5</accession>
<evidence type="ECO:0000256" key="4">
    <source>
        <dbReference type="ARBA" id="ARBA00023125"/>
    </source>
</evidence>
<organism evidence="6 7">
    <name type="scientific">Paenibacillus helianthi</name>
    <dbReference type="NCBI Taxonomy" id="1349432"/>
    <lineage>
        <taxon>Bacteria</taxon>
        <taxon>Bacillati</taxon>
        <taxon>Bacillota</taxon>
        <taxon>Bacilli</taxon>
        <taxon>Bacillales</taxon>
        <taxon>Paenibacillaceae</taxon>
        <taxon>Paenibacillus</taxon>
    </lineage>
</organism>
<dbReference type="InterPro" id="IPR001207">
    <property type="entry name" value="Transposase_mutator"/>
</dbReference>
<evidence type="ECO:0000256" key="3">
    <source>
        <dbReference type="ARBA" id="ARBA00022578"/>
    </source>
</evidence>
<keyword evidence="7" id="KW-1185">Reference proteome</keyword>
<evidence type="ECO:0000256" key="2">
    <source>
        <dbReference type="ARBA" id="ARBA00010961"/>
    </source>
</evidence>
<dbReference type="Pfam" id="PF00872">
    <property type="entry name" value="Transposase_mut"/>
    <property type="match status" value="1"/>
</dbReference>
<proteinExistence type="inferred from homology"/>
<comment type="function">
    <text evidence="1">Required for the transposition of the insertion element.</text>
</comment>
<dbReference type="Proteomes" id="UP000186058">
    <property type="component" value="Unassembled WGS sequence"/>
</dbReference>
<comment type="similarity">
    <text evidence="2">Belongs to the transposase mutator family.</text>
</comment>